<proteinExistence type="predicted"/>
<feature type="transmembrane region" description="Helical" evidence="2">
    <location>
        <begin position="54"/>
        <end position="76"/>
    </location>
</feature>
<evidence type="ECO:0000256" key="2">
    <source>
        <dbReference type="SAM" id="Phobius"/>
    </source>
</evidence>
<organism evidence="3 4">
    <name type="scientific">Lepidopterella palustris CBS 459.81</name>
    <dbReference type="NCBI Taxonomy" id="1314670"/>
    <lineage>
        <taxon>Eukaryota</taxon>
        <taxon>Fungi</taxon>
        <taxon>Dikarya</taxon>
        <taxon>Ascomycota</taxon>
        <taxon>Pezizomycotina</taxon>
        <taxon>Dothideomycetes</taxon>
        <taxon>Pleosporomycetidae</taxon>
        <taxon>Mytilinidiales</taxon>
        <taxon>Argynnaceae</taxon>
        <taxon>Lepidopterella</taxon>
    </lineage>
</organism>
<keyword evidence="2" id="KW-0812">Transmembrane</keyword>
<accession>A0A8E2E0W9</accession>
<evidence type="ECO:0000313" key="3">
    <source>
        <dbReference type="EMBL" id="OCK75297.1"/>
    </source>
</evidence>
<gene>
    <name evidence="3" type="ORF">K432DRAFT_409153</name>
</gene>
<feature type="transmembrane region" description="Helical" evidence="2">
    <location>
        <begin position="271"/>
        <end position="289"/>
    </location>
</feature>
<feature type="transmembrane region" description="Helical" evidence="2">
    <location>
        <begin position="230"/>
        <end position="251"/>
    </location>
</feature>
<feature type="transmembrane region" description="Helical" evidence="2">
    <location>
        <begin position="199"/>
        <end position="218"/>
    </location>
</feature>
<dbReference type="EMBL" id="KV745336">
    <property type="protein sequence ID" value="OCK75297.1"/>
    <property type="molecule type" value="Genomic_DNA"/>
</dbReference>
<dbReference type="Proteomes" id="UP000250266">
    <property type="component" value="Unassembled WGS sequence"/>
</dbReference>
<keyword evidence="2" id="KW-1133">Transmembrane helix</keyword>
<feature type="transmembrane region" description="Helical" evidence="2">
    <location>
        <begin position="20"/>
        <end position="42"/>
    </location>
</feature>
<feature type="region of interest" description="Disordered" evidence="1">
    <location>
        <begin position="303"/>
        <end position="322"/>
    </location>
</feature>
<sequence>MAMVNTKVLDGGHPNLDALGILYVLLAVLYSVFVAGELYLLHRHRHAFCVRIRGLKVIFGAVSMIHIYLVLVLLVYPENGSFPCDAEYWIMSVFLPLGMALFQAANARLLKYYESQERLARNYIEGARKKRVTFTIKGLFEAWTRLDAAAKVYVGTLLGLVVSFIPTLILFFGSRRFHPGFGFFGSHVGARECRHGGEWVPSILMQLFWSAVFGPYLLWKIRKVNDVHYWALQTRLAIIAGLPGTPLWLAFTYTRTQSMLAMNRYFPASGWFLPGLITMQQVLIIIPLWDAYKAVITKRPSSTASTTSLSTSTSSSSNPSLKHKASMQSLEYTIEHNIEPLITWAAHKEFTAENMVFLREVLSFKNKWANPTEKEMLGSTTLTPCQRRQQFSEASMIFFTLVNPFTAETPINIEYKVFRPLQAMFADVLFDPYESSDTRSERENVVCPWEDEVEVYRPGSIKSDVSGADIEFVPLEFSSAVFDAAYESIKYLVFTNTWSRYVEAEMGGRLSVSD</sequence>
<evidence type="ECO:0000313" key="4">
    <source>
        <dbReference type="Proteomes" id="UP000250266"/>
    </source>
</evidence>
<feature type="transmembrane region" description="Helical" evidence="2">
    <location>
        <begin position="152"/>
        <end position="173"/>
    </location>
</feature>
<evidence type="ECO:0000256" key="1">
    <source>
        <dbReference type="SAM" id="MobiDB-lite"/>
    </source>
</evidence>
<feature type="transmembrane region" description="Helical" evidence="2">
    <location>
        <begin position="88"/>
        <end position="110"/>
    </location>
</feature>
<dbReference type="AlphaFoldDB" id="A0A8E2E0W9"/>
<keyword evidence="4" id="KW-1185">Reference proteome</keyword>
<protein>
    <recommendedName>
        <fullName evidence="5">RGS domain-containing protein</fullName>
    </recommendedName>
</protein>
<dbReference type="OrthoDB" id="5313079at2759"/>
<reference evidence="3 4" key="1">
    <citation type="journal article" date="2016" name="Nat. Commun.">
        <title>Ectomycorrhizal ecology is imprinted in the genome of the dominant symbiotic fungus Cenococcum geophilum.</title>
        <authorList>
            <consortium name="DOE Joint Genome Institute"/>
            <person name="Peter M."/>
            <person name="Kohler A."/>
            <person name="Ohm R.A."/>
            <person name="Kuo A."/>
            <person name="Krutzmann J."/>
            <person name="Morin E."/>
            <person name="Arend M."/>
            <person name="Barry K.W."/>
            <person name="Binder M."/>
            <person name="Choi C."/>
            <person name="Clum A."/>
            <person name="Copeland A."/>
            <person name="Grisel N."/>
            <person name="Haridas S."/>
            <person name="Kipfer T."/>
            <person name="LaButti K."/>
            <person name="Lindquist E."/>
            <person name="Lipzen A."/>
            <person name="Maire R."/>
            <person name="Meier B."/>
            <person name="Mihaltcheva S."/>
            <person name="Molinier V."/>
            <person name="Murat C."/>
            <person name="Poggeler S."/>
            <person name="Quandt C.A."/>
            <person name="Sperisen C."/>
            <person name="Tritt A."/>
            <person name="Tisserant E."/>
            <person name="Crous P.W."/>
            <person name="Henrissat B."/>
            <person name="Nehls U."/>
            <person name="Egli S."/>
            <person name="Spatafora J.W."/>
            <person name="Grigoriev I.V."/>
            <person name="Martin F.M."/>
        </authorList>
    </citation>
    <scope>NUCLEOTIDE SEQUENCE [LARGE SCALE GENOMIC DNA]</scope>
    <source>
        <strain evidence="3 4">CBS 459.81</strain>
    </source>
</reference>
<evidence type="ECO:0008006" key="5">
    <source>
        <dbReference type="Google" id="ProtNLM"/>
    </source>
</evidence>
<keyword evidence="2" id="KW-0472">Membrane</keyword>
<name>A0A8E2E0W9_9PEZI</name>
<feature type="compositionally biased region" description="Low complexity" evidence="1">
    <location>
        <begin position="303"/>
        <end position="317"/>
    </location>
</feature>